<accession>A0A6P6RYX6</accession>
<reference evidence="14" key="1">
    <citation type="submission" date="2025-08" db="UniProtKB">
        <authorList>
            <consortium name="RefSeq"/>
        </authorList>
    </citation>
    <scope>IDENTIFICATION</scope>
</reference>
<keyword evidence="13" id="KW-1185">Reference proteome</keyword>
<dbReference type="InterPro" id="IPR017926">
    <property type="entry name" value="GATASE"/>
</dbReference>
<keyword evidence="4 9" id="KW-0547">Nucleotide-binding</keyword>
<feature type="domain" description="Glutamine amidotransferase" evidence="11">
    <location>
        <begin position="316"/>
        <end position="546"/>
    </location>
</feature>
<dbReference type="PROSITE" id="PS51273">
    <property type="entry name" value="GATASE_TYPE_1"/>
    <property type="match status" value="1"/>
</dbReference>
<evidence type="ECO:0000256" key="3">
    <source>
        <dbReference type="ARBA" id="ARBA00022598"/>
    </source>
</evidence>
<evidence type="ECO:0000313" key="14">
    <source>
        <dbReference type="RefSeq" id="XP_026193098.1"/>
    </source>
</evidence>
<dbReference type="Proteomes" id="UP000515125">
    <property type="component" value="Unplaced"/>
</dbReference>
<dbReference type="InterPro" id="IPR017456">
    <property type="entry name" value="CTP_synthase_N"/>
</dbReference>
<evidence type="ECO:0000256" key="1">
    <source>
        <dbReference type="ARBA" id="ARBA00005171"/>
    </source>
</evidence>
<dbReference type="CDD" id="cd01746">
    <property type="entry name" value="GATase1_CTP_Synthase"/>
    <property type="match status" value="1"/>
</dbReference>
<dbReference type="Gene3D" id="3.40.50.880">
    <property type="match status" value="1"/>
</dbReference>
<proteinExistence type="inferred from homology"/>
<dbReference type="Pfam" id="PF06418">
    <property type="entry name" value="CTP_synth_N"/>
    <property type="match status" value="1"/>
</dbReference>
<keyword evidence="3 9" id="KW-0436">Ligase</keyword>
<name>A0A6P6RYX6_9EIME</name>
<organism evidence="13 14">
    <name type="scientific">Cyclospora cayetanensis</name>
    <dbReference type="NCBI Taxonomy" id="88456"/>
    <lineage>
        <taxon>Eukaryota</taxon>
        <taxon>Sar</taxon>
        <taxon>Alveolata</taxon>
        <taxon>Apicomplexa</taxon>
        <taxon>Conoidasida</taxon>
        <taxon>Coccidia</taxon>
        <taxon>Eucoccidiorida</taxon>
        <taxon>Eimeriorina</taxon>
        <taxon>Eimeriidae</taxon>
        <taxon>Cyclospora</taxon>
    </lineage>
</organism>
<dbReference type="NCBIfam" id="NF003792">
    <property type="entry name" value="PRK05380.1"/>
    <property type="match status" value="1"/>
</dbReference>
<evidence type="ECO:0000256" key="8">
    <source>
        <dbReference type="ARBA" id="ARBA00047781"/>
    </source>
</evidence>
<evidence type="ECO:0000313" key="13">
    <source>
        <dbReference type="Proteomes" id="UP000515125"/>
    </source>
</evidence>
<evidence type="ECO:0000259" key="12">
    <source>
        <dbReference type="Pfam" id="PF06418"/>
    </source>
</evidence>
<dbReference type="GO" id="GO:0044210">
    <property type="term" value="P:'de novo' CTP biosynthetic process"/>
    <property type="evidence" value="ECO:0007669"/>
    <property type="project" value="UniProtKB-UniRule"/>
</dbReference>
<keyword evidence="7 9" id="KW-0665">Pyrimidine biosynthesis</keyword>
<dbReference type="OrthoDB" id="1739076at2759"/>
<dbReference type="SUPFAM" id="SSF52540">
    <property type="entry name" value="P-loop containing nucleoside triphosphate hydrolases"/>
    <property type="match status" value="1"/>
</dbReference>
<comment type="function">
    <text evidence="9">Catalyzes the ATP-dependent amination of UTP to CTP with either L-glutamine or ammonia as the source of nitrogen.</text>
</comment>
<dbReference type="InterPro" id="IPR027417">
    <property type="entry name" value="P-loop_NTPase"/>
</dbReference>
<comment type="catalytic activity">
    <reaction evidence="8 9">
        <text>UTP + L-glutamine + ATP + H2O = CTP + L-glutamate + ADP + phosphate + 2 H(+)</text>
        <dbReference type="Rhea" id="RHEA:26426"/>
        <dbReference type="ChEBI" id="CHEBI:15377"/>
        <dbReference type="ChEBI" id="CHEBI:15378"/>
        <dbReference type="ChEBI" id="CHEBI:29985"/>
        <dbReference type="ChEBI" id="CHEBI:30616"/>
        <dbReference type="ChEBI" id="CHEBI:37563"/>
        <dbReference type="ChEBI" id="CHEBI:43474"/>
        <dbReference type="ChEBI" id="CHEBI:46398"/>
        <dbReference type="ChEBI" id="CHEBI:58359"/>
        <dbReference type="ChEBI" id="CHEBI:456216"/>
        <dbReference type="EC" id="6.3.4.2"/>
    </reaction>
</comment>
<evidence type="ECO:0000256" key="9">
    <source>
        <dbReference type="RuleBase" id="RU810713"/>
    </source>
</evidence>
<dbReference type="GO" id="GO:0003883">
    <property type="term" value="F:CTP synthase activity"/>
    <property type="evidence" value="ECO:0007669"/>
    <property type="project" value="UniProtKB-UniRule"/>
</dbReference>
<evidence type="ECO:0000256" key="10">
    <source>
        <dbReference type="SAM" id="MobiDB-lite"/>
    </source>
</evidence>
<evidence type="ECO:0000256" key="2">
    <source>
        <dbReference type="ARBA" id="ARBA00007533"/>
    </source>
</evidence>
<dbReference type="UniPathway" id="UPA00159">
    <property type="reaction ID" value="UER00277"/>
</dbReference>
<dbReference type="InterPro" id="IPR033828">
    <property type="entry name" value="GATase1_CTP_Synthase"/>
</dbReference>
<dbReference type="Gene3D" id="3.40.50.300">
    <property type="entry name" value="P-loop containing nucleotide triphosphate hydrolases"/>
    <property type="match status" value="1"/>
</dbReference>
<evidence type="ECO:0000256" key="6">
    <source>
        <dbReference type="ARBA" id="ARBA00022962"/>
    </source>
</evidence>
<dbReference type="EC" id="6.3.4.2" evidence="9"/>
<dbReference type="GO" id="GO:0042802">
    <property type="term" value="F:identical protein binding"/>
    <property type="evidence" value="ECO:0007669"/>
    <property type="project" value="TreeGrafter"/>
</dbReference>
<evidence type="ECO:0000256" key="5">
    <source>
        <dbReference type="ARBA" id="ARBA00022840"/>
    </source>
</evidence>
<dbReference type="SUPFAM" id="SSF52317">
    <property type="entry name" value="Class I glutamine amidotransferase-like"/>
    <property type="match status" value="1"/>
</dbReference>
<sequence length="576" mass="63006">MKFLVVTGGTMSGLGKGTTISSIGVVLRAHGVRISAIKIDPYLNVDAGTMSPYEHGECYVLDDGAEVDLDLGNYERFLGVSLCGEHNVTSGKVYQQVIGGEREGVYLGKTVQMVPHVTDAVQRWILKVASRPVDDSRMPPDVCLIEVGGTVGDIESAVYLEAIQQLSRKVGLQNFCLAHVSYVPFIGEQKTKPTQHGVKELRGAGLAPDFLFCRSEQPLTEAAKQKISLFAQVQPEHVFSVHNCENIYKVPLLLEDQELSTRLIQRLGLDSKELQSRSSSAVSLGGWRMMAERLLMASPGSPKSVCIGIVGKYTGLTDSYLSVLKALEHAAMEAGLGLALKWIESSSLEDEKGEGYADAWKALKSVDGVVCPGGFGDRGIWGKALSAQHCRETAKPYLGICLGMQTAVIEIARSLLGLREADSEEFNPNTPHPVVVSMPEHTTGNKGSSMRLGKRATIIRDKHSLTARLYGGEPVVDERHRHRYEVNPQYVQQIEAKGLKFVGQDERGQRMEIAELQDHPFFICTQFHPEFTSRPLRPSPVFLGLILAAAGTLQDRLKQNGGFLRPGSAYAEHMHS</sequence>
<keyword evidence="6 9" id="KW-0315">Glutamine amidotransferase</keyword>
<dbReference type="InterPro" id="IPR004468">
    <property type="entry name" value="CTP_synthase"/>
</dbReference>
<comment type="similarity">
    <text evidence="2 9">Belongs to the CTP synthase family.</text>
</comment>
<dbReference type="FunFam" id="3.40.50.880:FF:000002">
    <property type="entry name" value="CTP synthase"/>
    <property type="match status" value="1"/>
</dbReference>
<feature type="region of interest" description="Disordered" evidence="10">
    <location>
        <begin position="424"/>
        <end position="451"/>
    </location>
</feature>
<feature type="domain" description="CTP synthase N-terminal" evidence="12">
    <location>
        <begin position="2"/>
        <end position="269"/>
    </location>
</feature>
<dbReference type="PANTHER" id="PTHR11550">
    <property type="entry name" value="CTP SYNTHASE"/>
    <property type="match status" value="1"/>
</dbReference>
<dbReference type="InterPro" id="IPR029062">
    <property type="entry name" value="Class_I_gatase-like"/>
</dbReference>
<dbReference type="GeneID" id="34621514"/>
<dbReference type="FunFam" id="3.40.50.300:FF:000207">
    <property type="entry name" value="CTP synthase"/>
    <property type="match status" value="1"/>
</dbReference>
<evidence type="ECO:0000259" key="11">
    <source>
        <dbReference type="Pfam" id="PF00117"/>
    </source>
</evidence>
<dbReference type="NCBIfam" id="TIGR00337">
    <property type="entry name" value="PyrG"/>
    <property type="match status" value="1"/>
</dbReference>
<dbReference type="GO" id="GO:0005524">
    <property type="term" value="F:ATP binding"/>
    <property type="evidence" value="ECO:0007669"/>
    <property type="project" value="UniProtKB-KW"/>
</dbReference>
<dbReference type="CDD" id="cd03113">
    <property type="entry name" value="CTPS_N"/>
    <property type="match status" value="1"/>
</dbReference>
<dbReference type="AlphaFoldDB" id="A0A6P6RYX6"/>
<gene>
    <name evidence="14" type="primary">LOC34621514</name>
</gene>
<dbReference type="RefSeq" id="XP_026193098.1">
    <property type="nucleotide sequence ID" value="XM_026337313.1"/>
</dbReference>
<protein>
    <recommendedName>
        <fullName evidence="9">CTP synthase</fullName>
        <ecNumber evidence="9">6.3.4.2</ecNumber>
    </recommendedName>
    <alternativeName>
        <fullName evidence="9">UTP--ammonia ligase</fullName>
    </alternativeName>
</protein>
<comment type="pathway">
    <text evidence="1 9">Pyrimidine metabolism; CTP biosynthesis via de novo pathway; CTP from UDP: step 2/2.</text>
</comment>
<evidence type="ECO:0000256" key="4">
    <source>
        <dbReference type="ARBA" id="ARBA00022741"/>
    </source>
</evidence>
<dbReference type="PANTHER" id="PTHR11550:SF0">
    <property type="entry name" value="CTP SYNTHASE-RELATED"/>
    <property type="match status" value="1"/>
</dbReference>
<keyword evidence="5 9" id="KW-0067">ATP-binding</keyword>
<evidence type="ECO:0000256" key="7">
    <source>
        <dbReference type="ARBA" id="ARBA00022975"/>
    </source>
</evidence>
<dbReference type="Pfam" id="PF00117">
    <property type="entry name" value="GATase"/>
    <property type="match status" value="1"/>
</dbReference>
<dbReference type="GO" id="GO:0019856">
    <property type="term" value="P:pyrimidine nucleobase biosynthetic process"/>
    <property type="evidence" value="ECO:0007669"/>
    <property type="project" value="TreeGrafter"/>
</dbReference>